<dbReference type="RefSeq" id="WP_138404955.1">
    <property type="nucleotide sequence ID" value="NZ_VBSP01000030.1"/>
</dbReference>
<keyword evidence="2" id="KW-0812">Transmembrane</keyword>
<dbReference type="AlphaFoldDB" id="A0A5R9DYS6"/>
<evidence type="ECO:0000256" key="2">
    <source>
        <dbReference type="SAM" id="Phobius"/>
    </source>
</evidence>
<reference evidence="4 5" key="1">
    <citation type="submission" date="2019-05" db="EMBL/GenBank/DDBJ databases">
        <title>The metagenome of a microbial culture collection derived from dairy environment covers the genomic content of the human microbiome.</title>
        <authorList>
            <person name="Roder T."/>
            <person name="Wuthrich D."/>
            <person name="Sattari Z."/>
            <person name="Von Ah U."/>
            <person name="Bar C."/>
            <person name="Ronchi F."/>
            <person name="Macpherson A.J."/>
            <person name="Ganal-Vonarburg S.C."/>
            <person name="Bruggmann R."/>
            <person name="Vergeres G."/>
        </authorList>
    </citation>
    <scope>NUCLEOTIDE SEQUENCE [LARGE SCALE GENOMIC DNA]</scope>
    <source>
        <strain evidence="4 5">FAM 24227</strain>
    </source>
</reference>
<feature type="domain" description="DUF2207" evidence="3">
    <location>
        <begin position="29"/>
        <end position="205"/>
    </location>
</feature>
<protein>
    <submittedName>
        <fullName evidence="4">DUF2207 domain-containing protein</fullName>
    </submittedName>
</protein>
<organism evidence="4 5">
    <name type="scientific">Ruoffia tabacinasalis</name>
    <dbReference type="NCBI Taxonomy" id="87458"/>
    <lineage>
        <taxon>Bacteria</taxon>
        <taxon>Bacillati</taxon>
        <taxon>Bacillota</taxon>
        <taxon>Bacilli</taxon>
        <taxon>Lactobacillales</taxon>
        <taxon>Aerococcaceae</taxon>
        <taxon>Ruoffia</taxon>
    </lineage>
</organism>
<sequence length="587" mass="65601">MRRILFTLSIILATALTLQGEKVFADNKIHSIDISVELQEDGSAIVEETRNMTADDGTELYIELNNLQDSEVSNFSVEGYNFNPVWDSDQSLEEKEGYYGIIRDDDDAELVWGMGEHGDKTYQLTYTLSNVVRNLNDGQGLLWNFDTFLGIPTEDLTLTIDSPVGLSQDNTNFWGYGFDGDIQMQGEKIVWTSEESLDDRNNVTVLLQFPSDLFNTSASVDMTLEEQREMANEGSSYNESSSLSDSSWIFWLIFGITFIPGLGIFTASMVYFFKVRKIKRENNAMVTGAERIKMNKGKTTDVVPEYGDDIANIAFLLQELQAGFFEDYFAAYLTKWLSEDLIEIETFKSDKFFGDKYTTYIHVKDFEQQQPAMAFDEWIEKNPEDSTIEEGMWIMLLDASDSHGEIDSTVMMEWAKEHADEVTKFELILKARSIEYLEDAGYLNVVEDKVWKQTIAIPQSTPKGEELFNHITQYVAYLDDVEVDHVQEDTQLSSILVWALIGGAATRIAKQYEDILPMKKAYDDSSTTYTPTHYWHSTMHFRRNWSTGLSSGGFNSVVAGGGSGGSGGATSSGGGGGAGGGGGGGAR</sequence>
<name>A0A5R9DYS6_9LACT</name>
<dbReference type="Pfam" id="PF09972">
    <property type="entry name" value="DUF2207"/>
    <property type="match status" value="1"/>
</dbReference>
<dbReference type="OrthoDB" id="46834at2"/>
<evidence type="ECO:0000259" key="3">
    <source>
        <dbReference type="Pfam" id="PF09972"/>
    </source>
</evidence>
<feature type="region of interest" description="Disordered" evidence="1">
    <location>
        <begin position="563"/>
        <end position="587"/>
    </location>
</feature>
<evidence type="ECO:0000313" key="4">
    <source>
        <dbReference type="EMBL" id="TLQ40389.1"/>
    </source>
</evidence>
<proteinExistence type="predicted"/>
<feature type="transmembrane region" description="Helical" evidence="2">
    <location>
        <begin position="248"/>
        <end position="273"/>
    </location>
</feature>
<dbReference type="Proteomes" id="UP000306420">
    <property type="component" value="Unassembled WGS sequence"/>
</dbReference>
<gene>
    <name evidence="4" type="ORF">FEZ33_08370</name>
</gene>
<keyword evidence="2" id="KW-1133">Transmembrane helix</keyword>
<evidence type="ECO:0000313" key="5">
    <source>
        <dbReference type="Proteomes" id="UP000306420"/>
    </source>
</evidence>
<keyword evidence="2" id="KW-0472">Membrane</keyword>
<dbReference type="InterPro" id="IPR018702">
    <property type="entry name" value="DUF2207"/>
</dbReference>
<evidence type="ECO:0000256" key="1">
    <source>
        <dbReference type="SAM" id="MobiDB-lite"/>
    </source>
</evidence>
<accession>A0A5R9DYS6</accession>
<dbReference type="EMBL" id="VBSP01000030">
    <property type="protein sequence ID" value="TLQ40389.1"/>
    <property type="molecule type" value="Genomic_DNA"/>
</dbReference>
<comment type="caution">
    <text evidence="4">The sequence shown here is derived from an EMBL/GenBank/DDBJ whole genome shotgun (WGS) entry which is preliminary data.</text>
</comment>